<sequence length="53" mass="6039">MKLPNWLKTRTRIATDKTVDDLANVRVRLAESIRDLENAVSQAARKSEQQDAD</sequence>
<accession>A0A0F9TCL2</accession>
<comment type="caution">
    <text evidence="2">The sequence shown here is derived from an EMBL/GenBank/DDBJ whole genome shotgun (WGS) entry which is preliminary data.</text>
</comment>
<dbReference type="EMBL" id="LAZR01001314">
    <property type="protein sequence ID" value="KKN46731.1"/>
    <property type="molecule type" value="Genomic_DNA"/>
</dbReference>
<evidence type="ECO:0000256" key="1">
    <source>
        <dbReference type="SAM" id="Coils"/>
    </source>
</evidence>
<gene>
    <name evidence="2" type="ORF">LCGC14_0670000</name>
</gene>
<protein>
    <submittedName>
        <fullName evidence="2">Uncharacterized protein</fullName>
    </submittedName>
</protein>
<organism evidence="2">
    <name type="scientific">marine sediment metagenome</name>
    <dbReference type="NCBI Taxonomy" id="412755"/>
    <lineage>
        <taxon>unclassified sequences</taxon>
        <taxon>metagenomes</taxon>
        <taxon>ecological metagenomes</taxon>
    </lineage>
</organism>
<proteinExistence type="predicted"/>
<evidence type="ECO:0000313" key="2">
    <source>
        <dbReference type="EMBL" id="KKN46731.1"/>
    </source>
</evidence>
<feature type="coiled-coil region" evidence="1">
    <location>
        <begin position="19"/>
        <end position="53"/>
    </location>
</feature>
<dbReference type="AlphaFoldDB" id="A0A0F9TCL2"/>
<keyword evidence="1" id="KW-0175">Coiled coil</keyword>
<reference evidence="2" key="1">
    <citation type="journal article" date="2015" name="Nature">
        <title>Complex archaea that bridge the gap between prokaryotes and eukaryotes.</title>
        <authorList>
            <person name="Spang A."/>
            <person name="Saw J.H."/>
            <person name="Jorgensen S.L."/>
            <person name="Zaremba-Niedzwiedzka K."/>
            <person name="Martijn J."/>
            <person name="Lind A.E."/>
            <person name="van Eijk R."/>
            <person name="Schleper C."/>
            <person name="Guy L."/>
            <person name="Ettema T.J."/>
        </authorList>
    </citation>
    <scope>NUCLEOTIDE SEQUENCE</scope>
</reference>
<name>A0A0F9TCL2_9ZZZZ</name>